<dbReference type="SUPFAM" id="SSF53474">
    <property type="entry name" value="alpha/beta-Hydrolases"/>
    <property type="match status" value="1"/>
</dbReference>
<accession>A0A4R4ZBB2</accession>
<reference evidence="1 2" key="1">
    <citation type="submission" date="2019-03" db="EMBL/GenBank/DDBJ databases">
        <title>Draft genome sequences of novel Actinobacteria.</title>
        <authorList>
            <person name="Sahin N."/>
            <person name="Ay H."/>
            <person name="Saygin H."/>
        </authorList>
    </citation>
    <scope>NUCLEOTIDE SEQUENCE [LARGE SCALE GENOMIC DNA]</scope>
    <source>
        <strain evidence="1 2">7K502</strain>
    </source>
</reference>
<dbReference type="GO" id="GO:0016787">
    <property type="term" value="F:hydrolase activity"/>
    <property type="evidence" value="ECO:0007669"/>
    <property type="project" value="UniProtKB-KW"/>
</dbReference>
<keyword evidence="2" id="KW-1185">Reference proteome</keyword>
<keyword evidence="1" id="KW-0378">Hydrolase</keyword>
<comment type="caution">
    <text evidence="1">The sequence shown here is derived from an EMBL/GenBank/DDBJ whole genome shotgun (WGS) entry which is preliminary data.</text>
</comment>
<name>A0A4R4ZBB2_9PSEU</name>
<protein>
    <submittedName>
        <fullName evidence="1">Alpha/beta hydrolase</fullName>
    </submittedName>
</protein>
<organism evidence="1 2">
    <name type="scientific">Saccharopolyspora elongata</name>
    <dbReference type="NCBI Taxonomy" id="2530387"/>
    <lineage>
        <taxon>Bacteria</taxon>
        <taxon>Bacillati</taxon>
        <taxon>Actinomycetota</taxon>
        <taxon>Actinomycetes</taxon>
        <taxon>Pseudonocardiales</taxon>
        <taxon>Pseudonocardiaceae</taxon>
        <taxon>Saccharopolyspora</taxon>
    </lineage>
</organism>
<proteinExistence type="predicted"/>
<dbReference type="OrthoDB" id="27092at2"/>
<dbReference type="InterPro" id="IPR029058">
    <property type="entry name" value="AB_hydrolase_fold"/>
</dbReference>
<evidence type="ECO:0000313" key="2">
    <source>
        <dbReference type="Proteomes" id="UP000294947"/>
    </source>
</evidence>
<sequence>MGTVGARFPHYPRATFAAVDVTGHNLQIDQPELFNALMWNRLDRVTAES</sequence>
<dbReference type="AlphaFoldDB" id="A0A4R4ZBB2"/>
<dbReference type="EMBL" id="SMKW01000003">
    <property type="protein sequence ID" value="TDD55691.1"/>
    <property type="molecule type" value="Genomic_DNA"/>
</dbReference>
<evidence type="ECO:0000313" key="1">
    <source>
        <dbReference type="EMBL" id="TDD55691.1"/>
    </source>
</evidence>
<gene>
    <name evidence="1" type="ORF">E1288_03920</name>
</gene>
<dbReference type="Proteomes" id="UP000294947">
    <property type="component" value="Unassembled WGS sequence"/>
</dbReference>